<dbReference type="PANTHER" id="PTHR19375">
    <property type="entry name" value="HEAT SHOCK PROTEIN 70KDA"/>
    <property type="match status" value="1"/>
</dbReference>
<protein>
    <submittedName>
        <fullName evidence="5">Uncharacterized protein</fullName>
    </submittedName>
</protein>
<evidence type="ECO:0000313" key="5">
    <source>
        <dbReference type="EMBL" id="CAE8612826.1"/>
    </source>
</evidence>
<dbReference type="GO" id="GO:0140662">
    <property type="term" value="F:ATP-dependent protein folding chaperone"/>
    <property type="evidence" value="ECO:0007669"/>
    <property type="project" value="InterPro"/>
</dbReference>
<proteinExistence type="inferred from homology"/>
<dbReference type="AlphaFoldDB" id="A0A813FED2"/>
<feature type="transmembrane region" description="Helical" evidence="4">
    <location>
        <begin position="143"/>
        <end position="161"/>
    </location>
</feature>
<comment type="caution">
    <text evidence="5">The sequence shown here is derived from an EMBL/GenBank/DDBJ whole genome shotgun (WGS) entry which is preliminary data.</text>
</comment>
<dbReference type="Proteomes" id="UP000654075">
    <property type="component" value="Unassembled WGS sequence"/>
</dbReference>
<keyword evidence="4" id="KW-0472">Membrane</keyword>
<keyword evidence="4" id="KW-1133">Transmembrane helix</keyword>
<keyword evidence="1 3" id="KW-0547">Nucleotide-binding</keyword>
<dbReference type="InterPro" id="IPR013126">
    <property type="entry name" value="Hsp_70_fam"/>
</dbReference>
<reference evidence="5" key="1">
    <citation type="submission" date="2021-02" db="EMBL/GenBank/DDBJ databases">
        <authorList>
            <person name="Dougan E. K."/>
            <person name="Rhodes N."/>
            <person name="Thang M."/>
            <person name="Chan C."/>
        </authorList>
    </citation>
    <scope>NUCLEOTIDE SEQUENCE</scope>
</reference>
<feature type="transmembrane region" description="Helical" evidence="4">
    <location>
        <begin position="117"/>
        <end position="136"/>
    </location>
</feature>
<sequence>MEVSERDENFGPTNFLDVQGIQIVKEAEPEEKFDTLFRDRLDQIRWFPTGKIARYSIVRVPLCFRDQSMETAFVRYRAPKLNHSAFNAGLLALLVESAIIIMEMASFDYVYPVPSCQLVRINAMAMTLIVGLLIALCKVKERFLIPLCGLLVMCALLHHPYRSAEITGQDVFQYFGGRDHSGLLSDSLSLGNLAAIIIWFYIALPVRCSLGIAMVVATPSIYLALTVWLPYGHFEGDLQHRISVAFRILGICLLALMGRSNRETYERLEFLVAKESKQHLNKEKALRFAAEHEAEGGPFSLHPAEKKWRHEDSAVLSRTLSSIIFDGSNLVAVILDDFKGKSRGKATTVIDSLFEGIHYFCSLSRVRFEELCMDYFRNSLVLSRRHPGTAASTSRTFTNRYWLDGIFERSALLAMFTLAVIDFKGKSRGKASIQIDSLFEGIHYFCSLSHFHSVELCMDYFRNSLVLGIDQKNTHESVLVCGSTRIPKVQAMIQAFLINEKRSKSIN</sequence>
<dbReference type="EMBL" id="CAJNNV010025170">
    <property type="protein sequence ID" value="CAE8612826.1"/>
    <property type="molecule type" value="Genomic_DNA"/>
</dbReference>
<comment type="similarity">
    <text evidence="3">Belongs to the heat shock protein 70 family.</text>
</comment>
<organism evidence="5 6">
    <name type="scientific">Polarella glacialis</name>
    <name type="common">Dinoflagellate</name>
    <dbReference type="NCBI Taxonomy" id="89957"/>
    <lineage>
        <taxon>Eukaryota</taxon>
        <taxon>Sar</taxon>
        <taxon>Alveolata</taxon>
        <taxon>Dinophyceae</taxon>
        <taxon>Suessiales</taxon>
        <taxon>Suessiaceae</taxon>
        <taxon>Polarella</taxon>
    </lineage>
</organism>
<dbReference type="Gene3D" id="3.30.420.40">
    <property type="match status" value="1"/>
</dbReference>
<dbReference type="GO" id="GO:0005524">
    <property type="term" value="F:ATP binding"/>
    <property type="evidence" value="ECO:0007669"/>
    <property type="project" value="UniProtKB-KW"/>
</dbReference>
<gene>
    <name evidence="5" type="ORF">PGLA1383_LOCUS30614</name>
</gene>
<keyword evidence="6" id="KW-1185">Reference proteome</keyword>
<evidence type="ECO:0000256" key="3">
    <source>
        <dbReference type="RuleBase" id="RU003322"/>
    </source>
</evidence>
<name>A0A813FED2_POLGL</name>
<accession>A0A813FED2</accession>
<feature type="transmembrane region" description="Helical" evidence="4">
    <location>
        <begin position="181"/>
        <end position="203"/>
    </location>
</feature>
<feature type="transmembrane region" description="Helical" evidence="4">
    <location>
        <begin position="85"/>
        <end position="105"/>
    </location>
</feature>
<feature type="transmembrane region" description="Helical" evidence="4">
    <location>
        <begin position="210"/>
        <end position="232"/>
    </location>
</feature>
<keyword evidence="4" id="KW-0812">Transmembrane</keyword>
<keyword evidence="2 3" id="KW-0067">ATP-binding</keyword>
<evidence type="ECO:0000313" key="6">
    <source>
        <dbReference type="Proteomes" id="UP000654075"/>
    </source>
</evidence>
<evidence type="ECO:0000256" key="4">
    <source>
        <dbReference type="SAM" id="Phobius"/>
    </source>
</evidence>
<evidence type="ECO:0000256" key="1">
    <source>
        <dbReference type="ARBA" id="ARBA00022741"/>
    </source>
</evidence>
<evidence type="ECO:0000256" key="2">
    <source>
        <dbReference type="ARBA" id="ARBA00022840"/>
    </source>
</evidence>